<protein>
    <recommendedName>
        <fullName evidence="4">Exonuclease domain-containing protein</fullName>
    </recommendedName>
</protein>
<accession>A0A6C0LBF0</accession>
<evidence type="ECO:0000259" key="4">
    <source>
        <dbReference type="SMART" id="SM00479"/>
    </source>
</evidence>
<keyword evidence="2" id="KW-0378">Hydrolase</keyword>
<keyword evidence="3" id="KW-0269">Exonuclease</keyword>
<dbReference type="Gene3D" id="3.30.420.10">
    <property type="entry name" value="Ribonuclease H-like superfamily/Ribonuclease H"/>
    <property type="match status" value="1"/>
</dbReference>
<dbReference type="SMART" id="SM00479">
    <property type="entry name" value="EXOIII"/>
    <property type="match status" value="1"/>
</dbReference>
<proteinExistence type="predicted"/>
<evidence type="ECO:0000256" key="2">
    <source>
        <dbReference type="ARBA" id="ARBA00022801"/>
    </source>
</evidence>
<evidence type="ECO:0000313" key="5">
    <source>
        <dbReference type="EMBL" id="QHU27008.1"/>
    </source>
</evidence>
<keyword evidence="1" id="KW-0540">Nuclease</keyword>
<reference evidence="5" key="1">
    <citation type="journal article" date="2020" name="Nature">
        <title>Giant virus diversity and host interactions through global metagenomics.</title>
        <authorList>
            <person name="Schulz F."/>
            <person name="Roux S."/>
            <person name="Paez-Espino D."/>
            <person name="Jungbluth S."/>
            <person name="Walsh D.A."/>
            <person name="Denef V.J."/>
            <person name="McMahon K.D."/>
            <person name="Konstantinidis K.T."/>
            <person name="Eloe-Fadrosh E.A."/>
            <person name="Kyrpides N.C."/>
            <person name="Woyke T."/>
        </authorList>
    </citation>
    <scope>NUCLEOTIDE SEQUENCE</scope>
    <source>
        <strain evidence="5">GVMAG-M-3300027759-42</strain>
    </source>
</reference>
<dbReference type="Pfam" id="PF00929">
    <property type="entry name" value="RNase_T"/>
    <property type="match status" value="1"/>
</dbReference>
<name>A0A6C0LBF0_9ZZZZ</name>
<organism evidence="5">
    <name type="scientific">viral metagenome</name>
    <dbReference type="NCBI Taxonomy" id="1070528"/>
    <lineage>
        <taxon>unclassified sequences</taxon>
        <taxon>metagenomes</taxon>
        <taxon>organismal metagenomes</taxon>
    </lineage>
</organism>
<dbReference type="EMBL" id="MN740448">
    <property type="protein sequence ID" value="QHU27008.1"/>
    <property type="molecule type" value="Genomic_DNA"/>
</dbReference>
<dbReference type="InterPro" id="IPR036397">
    <property type="entry name" value="RNaseH_sf"/>
</dbReference>
<dbReference type="PANTHER" id="PTHR30231:SF4">
    <property type="entry name" value="PROTEIN NEN2"/>
    <property type="match status" value="1"/>
</dbReference>
<dbReference type="GO" id="GO:0008408">
    <property type="term" value="F:3'-5' exonuclease activity"/>
    <property type="evidence" value="ECO:0007669"/>
    <property type="project" value="TreeGrafter"/>
</dbReference>
<dbReference type="PANTHER" id="PTHR30231">
    <property type="entry name" value="DNA POLYMERASE III SUBUNIT EPSILON"/>
    <property type="match status" value="1"/>
</dbReference>
<dbReference type="InterPro" id="IPR013520">
    <property type="entry name" value="Ribonucl_H"/>
</dbReference>
<dbReference type="SUPFAM" id="SSF53098">
    <property type="entry name" value="Ribonuclease H-like"/>
    <property type="match status" value="1"/>
</dbReference>
<dbReference type="CDD" id="cd06127">
    <property type="entry name" value="DEDDh"/>
    <property type="match status" value="1"/>
</dbReference>
<dbReference type="InterPro" id="IPR012337">
    <property type="entry name" value="RNaseH-like_sf"/>
</dbReference>
<dbReference type="GO" id="GO:0003676">
    <property type="term" value="F:nucleic acid binding"/>
    <property type="evidence" value="ECO:0007669"/>
    <property type="project" value="InterPro"/>
</dbReference>
<dbReference type="AlphaFoldDB" id="A0A6C0LBF0"/>
<feature type="domain" description="Exonuclease" evidence="4">
    <location>
        <begin position="14"/>
        <end position="235"/>
    </location>
</feature>
<evidence type="ECO:0000256" key="1">
    <source>
        <dbReference type="ARBA" id="ARBA00022722"/>
    </source>
</evidence>
<sequence>MSHIKIYAPIRKRMILVFDVETTGLLPKKIRAKKGEQTSGQVSEPEIPIESYPYIIQLSFVLYDIIESRAVYTYDSYIKLPEDIEISEKVTELTGINKQMCNEKGKSIIEVLDRFYDAYMLAEVIVAHNIEFDEKMISIELQRNREVILARIPYCFTIFSKIYEKLKGVQRYCTMKNGTELCAITVDSRTTKKWPRLSELHKKLFDEVPDGLHNSMVDVNACLKCYLKMRHGIGGTNGS</sequence>
<evidence type="ECO:0000256" key="3">
    <source>
        <dbReference type="ARBA" id="ARBA00022839"/>
    </source>
</evidence>